<name>B8M1R0_TALSN</name>
<dbReference type="EMBL" id="EQ962653">
    <property type="protein sequence ID" value="EED22147.1"/>
    <property type="molecule type" value="Genomic_DNA"/>
</dbReference>
<accession>B8M1R0</accession>
<proteinExistence type="predicted"/>
<dbReference type="OrthoDB" id="2963168at2759"/>
<dbReference type="AlphaFoldDB" id="B8M1R0"/>
<dbReference type="InParanoid" id="B8M1R0"/>
<keyword evidence="3" id="KW-1185">Reference proteome</keyword>
<gene>
    <name evidence="2" type="ORF">TSTA_093930</name>
</gene>
<dbReference type="RefSeq" id="XP_002479110.1">
    <property type="nucleotide sequence ID" value="XM_002479065.1"/>
</dbReference>
<sequence length="179" mass="20372">MNTSLSDHMFLPGKRFFRSVKVPNLRRPPRSVFGKATGSAQLMVKRDCDLFTRDESFLDGMGLVDHYYHREDYILFINELSNPDWRNTLESKVLYGLSGIVQRTQRNRVSFRMYDCHPYEKNARIHILAEEIPVVVGICIWGYATKGRTLQVEGSPEKLDLSSSQATGEGNGISATKNP</sequence>
<dbReference type="Proteomes" id="UP000001745">
    <property type="component" value="Unassembled WGS sequence"/>
</dbReference>
<dbReference type="HOGENOM" id="CLU_1504430_0_0_1"/>
<feature type="region of interest" description="Disordered" evidence="1">
    <location>
        <begin position="154"/>
        <end position="179"/>
    </location>
</feature>
<evidence type="ECO:0000313" key="3">
    <source>
        <dbReference type="Proteomes" id="UP000001745"/>
    </source>
</evidence>
<evidence type="ECO:0000313" key="2">
    <source>
        <dbReference type="EMBL" id="EED22147.1"/>
    </source>
</evidence>
<feature type="compositionally biased region" description="Polar residues" evidence="1">
    <location>
        <begin position="161"/>
        <end position="179"/>
    </location>
</feature>
<reference evidence="3" key="1">
    <citation type="journal article" date="2015" name="Genome Announc.">
        <title>Genome sequence of the AIDS-associated pathogen Penicillium marneffei (ATCC18224) and its near taxonomic relative Talaromyces stipitatus (ATCC10500).</title>
        <authorList>
            <person name="Nierman W.C."/>
            <person name="Fedorova-Abrams N.D."/>
            <person name="Andrianopoulos A."/>
        </authorList>
    </citation>
    <scope>NUCLEOTIDE SEQUENCE [LARGE SCALE GENOMIC DNA]</scope>
    <source>
        <strain evidence="3">ATCC 10500 / CBS 375.48 / QM 6759 / NRRL 1006</strain>
    </source>
</reference>
<organism evidence="2 3">
    <name type="scientific">Talaromyces stipitatus (strain ATCC 10500 / CBS 375.48 / QM 6759 / NRRL 1006)</name>
    <name type="common">Penicillium stipitatum</name>
    <dbReference type="NCBI Taxonomy" id="441959"/>
    <lineage>
        <taxon>Eukaryota</taxon>
        <taxon>Fungi</taxon>
        <taxon>Dikarya</taxon>
        <taxon>Ascomycota</taxon>
        <taxon>Pezizomycotina</taxon>
        <taxon>Eurotiomycetes</taxon>
        <taxon>Eurotiomycetidae</taxon>
        <taxon>Eurotiales</taxon>
        <taxon>Trichocomaceae</taxon>
        <taxon>Talaromyces</taxon>
        <taxon>Talaromyces sect. Talaromyces</taxon>
    </lineage>
</organism>
<protein>
    <submittedName>
        <fullName evidence="2">Uncharacterized protein</fullName>
    </submittedName>
</protein>
<dbReference type="VEuPathDB" id="FungiDB:TSTA_093930"/>
<dbReference type="GeneID" id="8103721"/>
<evidence type="ECO:0000256" key="1">
    <source>
        <dbReference type="SAM" id="MobiDB-lite"/>
    </source>
</evidence>